<dbReference type="PANTHER" id="PTHR12271:SF40">
    <property type="entry name" value="POLY(A) RNA POLYMERASE GLD2"/>
    <property type="match status" value="1"/>
</dbReference>
<organism evidence="5 6">
    <name type="scientific">Strigomonas culicis</name>
    <dbReference type="NCBI Taxonomy" id="28005"/>
    <lineage>
        <taxon>Eukaryota</taxon>
        <taxon>Discoba</taxon>
        <taxon>Euglenozoa</taxon>
        <taxon>Kinetoplastea</taxon>
        <taxon>Metakinetoplastina</taxon>
        <taxon>Trypanosomatida</taxon>
        <taxon>Trypanosomatidae</taxon>
        <taxon>Strigomonadinae</taxon>
        <taxon>Strigomonas</taxon>
    </lineage>
</organism>
<dbReference type="EMBL" id="ATMH01009364">
    <property type="protein sequence ID" value="EPY19615.1"/>
    <property type="molecule type" value="Genomic_DNA"/>
</dbReference>
<dbReference type="GO" id="GO:0050265">
    <property type="term" value="F:RNA uridylyltransferase activity"/>
    <property type="evidence" value="ECO:0007669"/>
    <property type="project" value="UniProtKB-EC"/>
</dbReference>
<dbReference type="Pfam" id="PF22600">
    <property type="entry name" value="MTPAP-like_central"/>
    <property type="match status" value="1"/>
</dbReference>
<comment type="catalytic activity">
    <reaction evidence="2">
        <text>RNA(n) + UTP = RNA(n)-3'-uridine ribonucleotide + diphosphate</text>
        <dbReference type="Rhea" id="RHEA:14785"/>
        <dbReference type="Rhea" id="RHEA-COMP:14527"/>
        <dbReference type="Rhea" id="RHEA-COMP:17348"/>
        <dbReference type="ChEBI" id="CHEBI:33019"/>
        <dbReference type="ChEBI" id="CHEBI:46398"/>
        <dbReference type="ChEBI" id="CHEBI:140395"/>
        <dbReference type="ChEBI" id="CHEBI:173116"/>
        <dbReference type="EC" id="2.7.7.52"/>
    </reaction>
</comment>
<sequence length="343" mass="39301">MSSALVKKLLSQENLDFILKRRAHIEKILSSFKLNLDETSIEKNIVPKVFLYGSSVSGTSFLGGDADYSVVFEDISADGKYIVDISRTAHERVLSSLYHHLCASDSSFSSRSQRIFKARIPILQFQEVGGHKFDVSLSTDGIKNSVLLRSYMQVNPRLRLGVLSAKQWGREHSILNARKGFISPYALTIMYIYFMRETKRLSCFLDENASAEETSKLLKQADANIKTPFYDLLPFVSSDIEEVRQDVYAFFKFFGDPDNFDFDSSVIDIRNNNPVHTKEKWLDCLKTISDEERWHLLGHQVLLLRDPFESHNLGRSVDFFRGEAIREAFRTSAVKKEKITLLE</sequence>
<evidence type="ECO:0000256" key="1">
    <source>
        <dbReference type="ARBA" id="ARBA00012472"/>
    </source>
</evidence>
<feature type="domain" description="Poly(A) RNA polymerase mitochondrial-like central palm" evidence="3">
    <location>
        <begin position="21"/>
        <end position="153"/>
    </location>
</feature>
<reference evidence="5" key="2">
    <citation type="submission" date="2013-03" db="EMBL/GenBank/DDBJ databases">
        <authorList>
            <person name="Motta M.C.M."/>
            <person name="Martins A.C.A."/>
            <person name="Preta C.M.C.C."/>
            <person name="Silva R."/>
            <person name="de Souza S.S."/>
            <person name="Klein C.C."/>
            <person name="de Almeida L.G.P."/>
            <person name="Cunha O.L."/>
            <person name="Colabardini A.C."/>
            <person name="Lima B.A."/>
            <person name="Machado C.R."/>
            <person name="Soares C.M.A."/>
            <person name="de Menezes C.B.A."/>
            <person name="Bartolomeu D.C."/>
            <person name="Grisard E.C."/>
            <person name="Fantinatti-Garboggini F."/>
            <person name="Rodrigues-Luiz G.F."/>
            <person name="Wagner G."/>
            <person name="Goldman G.H."/>
            <person name="Fietto J.L.R."/>
            <person name="Ciapina L.P."/>
            <person name="Brocchi M."/>
            <person name="Elias M.C."/>
            <person name="Goldman M.H.S."/>
            <person name="Sagot M.-F."/>
            <person name="Pereira M."/>
            <person name="Stoco P.H."/>
            <person name="Teixeira S.M.R."/>
            <person name="de Mendonca-Neto R.P."/>
            <person name="Maciel T.E.F."/>
            <person name="Mendes T.A.O."/>
            <person name="Urmenyi T.P."/>
            <person name="Teixeira M.M.G."/>
            <person name="de Camargo E.F.P."/>
            <person name="de Sousa W."/>
            <person name="Schenkman S."/>
            <person name="de Vasconcelos A.T.R."/>
        </authorList>
    </citation>
    <scope>NUCLEOTIDE SEQUENCE</scope>
</reference>
<name>S9W5Z1_9TRYP</name>
<evidence type="ECO:0000313" key="5">
    <source>
        <dbReference type="EMBL" id="EPY34611.1"/>
    </source>
</evidence>
<evidence type="ECO:0000313" key="6">
    <source>
        <dbReference type="Proteomes" id="UP000015354"/>
    </source>
</evidence>
<dbReference type="GO" id="GO:0031123">
    <property type="term" value="P:RNA 3'-end processing"/>
    <property type="evidence" value="ECO:0007669"/>
    <property type="project" value="TreeGrafter"/>
</dbReference>
<dbReference type="Gene3D" id="1.10.1410.10">
    <property type="match status" value="1"/>
</dbReference>
<dbReference type="Gene3D" id="3.30.460.10">
    <property type="entry name" value="Beta Polymerase, domain 2"/>
    <property type="match status" value="1"/>
</dbReference>
<dbReference type="EMBL" id="ATMH01001491">
    <property type="protein sequence ID" value="EPY34611.1"/>
    <property type="molecule type" value="Genomic_DNA"/>
</dbReference>
<proteinExistence type="predicted"/>
<dbReference type="GO" id="GO:0005739">
    <property type="term" value="C:mitochondrion"/>
    <property type="evidence" value="ECO:0007669"/>
    <property type="project" value="UniProtKB-ARBA"/>
</dbReference>
<dbReference type="EC" id="2.7.7.52" evidence="1"/>
<gene>
    <name evidence="5" type="ORF">STCU_01491</name>
    <name evidence="4" type="ORF">STCU_09364</name>
</gene>
<accession>S9W5Z1</accession>
<dbReference type="PANTHER" id="PTHR12271">
    <property type="entry name" value="POLY A POLYMERASE CID PAP -RELATED"/>
    <property type="match status" value="1"/>
</dbReference>
<evidence type="ECO:0000259" key="3">
    <source>
        <dbReference type="Pfam" id="PF22600"/>
    </source>
</evidence>
<evidence type="ECO:0000313" key="4">
    <source>
        <dbReference type="EMBL" id="EPY19615.1"/>
    </source>
</evidence>
<evidence type="ECO:0000256" key="2">
    <source>
        <dbReference type="ARBA" id="ARBA00049105"/>
    </source>
</evidence>
<dbReference type="InterPro" id="IPR043519">
    <property type="entry name" value="NT_sf"/>
</dbReference>
<dbReference type="OrthoDB" id="407432at2759"/>
<dbReference type="InterPro" id="IPR054708">
    <property type="entry name" value="MTPAP-like_central"/>
</dbReference>
<dbReference type="SUPFAM" id="SSF81301">
    <property type="entry name" value="Nucleotidyltransferase"/>
    <property type="match status" value="1"/>
</dbReference>
<keyword evidence="6" id="KW-1185">Reference proteome</keyword>
<dbReference type="Proteomes" id="UP000015354">
    <property type="component" value="Unassembled WGS sequence"/>
</dbReference>
<dbReference type="AlphaFoldDB" id="S9W5Z1"/>
<dbReference type="SUPFAM" id="SSF81631">
    <property type="entry name" value="PAP/OAS1 substrate-binding domain"/>
    <property type="match status" value="1"/>
</dbReference>
<protein>
    <recommendedName>
        <fullName evidence="1">RNA uridylyltransferase</fullName>
        <ecNumber evidence="1">2.7.7.52</ecNumber>
    </recommendedName>
</protein>
<reference evidence="5 6" key="1">
    <citation type="journal article" date="2013" name="PLoS ONE">
        <title>Predicting the Proteins of Angomonas deanei, Strigomonas culicis and Their Respective Endosymbionts Reveals New Aspects of the Trypanosomatidae Family.</title>
        <authorList>
            <person name="Motta M.C."/>
            <person name="Martins A.C."/>
            <person name="de Souza S.S."/>
            <person name="Catta-Preta C.M."/>
            <person name="Silva R."/>
            <person name="Klein C.C."/>
            <person name="de Almeida L.G."/>
            <person name="de Lima Cunha O."/>
            <person name="Ciapina L.P."/>
            <person name="Brocchi M."/>
            <person name="Colabardini A.C."/>
            <person name="de Araujo Lima B."/>
            <person name="Machado C.R."/>
            <person name="de Almeida Soares C.M."/>
            <person name="Probst C.M."/>
            <person name="de Menezes C.B."/>
            <person name="Thompson C.E."/>
            <person name="Bartholomeu D.C."/>
            <person name="Gradia D.F."/>
            <person name="Pavoni D.P."/>
            <person name="Grisard E.C."/>
            <person name="Fantinatti-Garboggini F."/>
            <person name="Marchini F.K."/>
            <person name="Rodrigues-Luiz G.F."/>
            <person name="Wagner G."/>
            <person name="Goldman G.H."/>
            <person name="Fietto J.L."/>
            <person name="Elias M.C."/>
            <person name="Goldman M.H."/>
            <person name="Sagot M.F."/>
            <person name="Pereira M."/>
            <person name="Stoco P.H."/>
            <person name="de Mendonca-Neto R.P."/>
            <person name="Teixeira S.M."/>
            <person name="Maciel T.E."/>
            <person name="de Oliveira Mendes T.A."/>
            <person name="Urmenyi T.P."/>
            <person name="de Souza W."/>
            <person name="Schenkman S."/>
            <person name="de Vasconcelos A.T."/>
        </authorList>
    </citation>
    <scope>NUCLEOTIDE SEQUENCE [LARGE SCALE GENOMIC DNA]</scope>
</reference>
<comment type="caution">
    <text evidence="5">The sequence shown here is derived from an EMBL/GenBank/DDBJ whole genome shotgun (WGS) entry which is preliminary data.</text>
</comment>